<dbReference type="EMBL" id="MEUS01000023">
    <property type="protein sequence ID" value="OGC38634.1"/>
    <property type="molecule type" value="Genomic_DNA"/>
</dbReference>
<dbReference type="Gene3D" id="3.30.160.20">
    <property type="match status" value="1"/>
</dbReference>
<feature type="domain" description="Prokaryotic-type class I peptide chain release factors" evidence="6">
    <location>
        <begin position="214"/>
        <end position="230"/>
    </location>
</feature>
<dbReference type="Gene3D" id="3.30.70.1660">
    <property type="match status" value="1"/>
</dbReference>
<evidence type="ECO:0000256" key="5">
    <source>
        <dbReference type="NCBIfam" id="TIGR00020"/>
    </source>
</evidence>
<evidence type="ECO:0000259" key="6">
    <source>
        <dbReference type="PROSITE" id="PS00745"/>
    </source>
</evidence>
<dbReference type="PANTHER" id="PTHR43116:SF3">
    <property type="entry name" value="CLASS I PEPTIDE CHAIN RELEASE FACTOR"/>
    <property type="match status" value="1"/>
</dbReference>
<comment type="function">
    <text evidence="4">Peptide chain release factor 2 directs the termination of translation in response to the peptide chain termination codons UGA and UAA.</text>
</comment>
<dbReference type="InterPro" id="IPR045853">
    <property type="entry name" value="Pep_chain_release_fac_I_sf"/>
</dbReference>
<gene>
    <name evidence="4" type="primary">prfB</name>
    <name evidence="7" type="ORF">A3K42_01150</name>
</gene>
<keyword evidence="4" id="KW-0963">Cytoplasm</keyword>
<dbReference type="NCBIfam" id="TIGR00020">
    <property type="entry name" value="prfB"/>
    <property type="match status" value="1"/>
</dbReference>
<evidence type="ECO:0000256" key="2">
    <source>
        <dbReference type="ARBA" id="ARBA00022481"/>
    </source>
</evidence>
<dbReference type="Gene3D" id="1.20.58.410">
    <property type="entry name" value="Release factor"/>
    <property type="match status" value="1"/>
</dbReference>
<dbReference type="GO" id="GO:0005737">
    <property type="term" value="C:cytoplasm"/>
    <property type="evidence" value="ECO:0007669"/>
    <property type="project" value="UniProtKB-SubCell"/>
</dbReference>
<organism evidence="7 8">
    <name type="scientific">candidate division WWE3 bacterium RBG_13_37_7</name>
    <dbReference type="NCBI Taxonomy" id="1802609"/>
    <lineage>
        <taxon>Bacteria</taxon>
        <taxon>Katanobacteria</taxon>
    </lineage>
</organism>
<dbReference type="Pfam" id="PF00472">
    <property type="entry name" value="RF-1"/>
    <property type="match status" value="1"/>
</dbReference>
<dbReference type="GO" id="GO:0016149">
    <property type="term" value="F:translation release factor activity, codon specific"/>
    <property type="evidence" value="ECO:0007669"/>
    <property type="project" value="UniProtKB-UniRule"/>
</dbReference>
<comment type="PTM">
    <text evidence="4">Methylated by PrmC. Methylation increases the termination efficiency of RF2.</text>
</comment>
<accession>A0A1F4U0X7</accession>
<sequence length="334" mass="38565">MNEQKEQLEKLKVSLEIDKKRTQISDLKTKLADENTWKNWEEGQKVAQALSALEKEIEDYEMLELLLEENDPETFEKEFKKVELKTFLSDPLDKGSAILSIHAGQGGTEAMDWSEMLYRMYLRYAEKKGWKTEEINRLAGEEAGIKTVEFEIDGNFAYGFLKQESGVHRLVRQSPFNADSLRQTSFALVEVIPVIDSNIDIEVKDEDLEWEFYRSGGKGGQNVNKVSTAVRLKHKPSGIIVESQEERFQGKNREKALKILKSRLYARELEKAAEEKRKLKGEYKTPGWGNQIRNYVLHPYKLVKDLRTNIESTNPEAVLDGELDEFINAELRIN</sequence>
<evidence type="ECO:0000256" key="4">
    <source>
        <dbReference type="HAMAP-Rule" id="MF_00094"/>
    </source>
</evidence>
<dbReference type="InterPro" id="IPR005139">
    <property type="entry name" value="PCRF"/>
</dbReference>
<dbReference type="SUPFAM" id="SSF75620">
    <property type="entry name" value="Release factor"/>
    <property type="match status" value="1"/>
</dbReference>
<dbReference type="PANTHER" id="PTHR43116">
    <property type="entry name" value="PEPTIDE CHAIN RELEASE FACTOR 2"/>
    <property type="match status" value="1"/>
</dbReference>
<dbReference type="Pfam" id="PF03462">
    <property type="entry name" value="PCRF"/>
    <property type="match status" value="1"/>
</dbReference>
<comment type="caution">
    <text evidence="7">The sequence shown here is derived from an EMBL/GenBank/DDBJ whole genome shotgun (WGS) entry which is preliminary data.</text>
</comment>
<dbReference type="Proteomes" id="UP000178270">
    <property type="component" value="Unassembled WGS sequence"/>
</dbReference>
<dbReference type="PROSITE" id="PS00745">
    <property type="entry name" value="RF_PROK_I"/>
    <property type="match status" value="1"/>
</dbReference>
<dbReference type="InterPro" id="IPR004374">
    <property type="entry name" value="PrfB"/>
</dbReference>
<dbReference type="SMART" id="SM00937">
    <property type="entry name" value="PCRF"/>
    <property type="match status" value="1"/>
</dbReference>
<reference evidence="7 8" key="1">
    <citation type="journal article" date="2016" name="Nat. Commun.">
        <title>Thousands of microbial genomes shed light on interconnected biogeochemical processes in an aquifer system.</title>
        <authorList>
            <person name="Anantharaman K."/>
            <person name="Brown C.T."/>
            <person name="Hug L.A."/>
            <person name="Sharon I."/>
            <person name="Castelle C.J."/>
            <person name="Probst A.J."/>
            <person name="Thomas B.C."/>
            <person name="Singh A."/>
            <person name="Wilkins M.J."/>
            <person name="Karaoz U."/>
            <person name="Brodie E.L."/>
            <person name="Williams K.H."/>
            <person name="Hubbard S.S."/>
            <person name="Banfield J.F."/>
        </authorList>
    </citation>
    <scope>NUCLEOTIDE SEQUENCE [LARGE SCALE GENOMIC DNA]</scope>
</reference>
<name>A0A1F4U0X7_UNCKA</name>
<protein>
    <recommendedName>
        <fullName evidence="4 5">Peptide chain release factor 2</fullName>
        <shortName evidence="4">RF-2</shortName>
    </recommendedName>
</protein>
<comment type="subcellular location">
    <subcellularLocation>
        <location evidence="4">Cytoplasm</location>
    </subcellularLocation>
</comment>
<evidence type="ECO:0000313" key="7">
    <source>
        <dbReference type="EMBL" id="OGC38634.1"/>
    </source>
</evidence>
<evidence type="ECO:0000313" key="8">
    <source>
        <dbReference type="Proteomes" id="UP000178270"/>
    </source>
</evidence>
<dbReference type="AlphaFoldDB" id="A0A1F4U0X7"/>
<dbReference type="HAMAP" id="MF_00094">
    <property type="entry name" value="Rel_fac_2"/>
    <property type="match status" value="1"/>
</dbReference>
<feature type="modified residue" description="N5-methylglutamine" evidence="4">
    <location>
        <position position="221"/>
    </location>
</feature>
<evidence type="ECO:0000256" key="3">
    <source>
        <dbReference type="ARBA" id="ARBA00022917"/>
    </source>
</evidence>
<keyword evidence="3 4" id="KW-0648">Protein biosynthesis</keyword>
<dbReference type="InterPro" id="IPR000352">
    <property type="entry name" value="Pep_chain_release_fac_I"/>
</dbReference>
<keyword evidence="2 4" id="KW-0488">Methylation</keyword>
<proteinExistence type="inferred from homology"/>
<evidence type="ECO:0000256" key="1">
    <source>
        <dbReference type="ARBA" id="ARBA00010835"/>
    </source>
</evidence>
<comment type="similarity">
    <text evidence="1 4">Belongs to the prokaryotic/mitochondrial release factor family.</text>
</comment>